<evidence type="ECO:0000256" key="1">
    <source>
        <dbReference type="SAM" id="Phobius"/>
    </source>
</evidence>
<keyword evidence="1" id="KW-0812">Transmembrane</keyword>
<evidence type="ECO:0000313" key="3">
    <source>
        <dbReference type="Proteomes" id="UP001230908"/>
    </source>
</evidence>
<reference evidence="2 3" key="1">
    <citation type="submission" date="2023-08" db="EMBL/GenBank/DDBJ databases">
        <title>Phytohabitans sansha sp. nov., isolated from marine sediment.</title>
        <authorList>
            <person name="Zhao Y."/>
            <person name="Yi K."/>
        </authorList>
    </citation>
    <scope>NUCLEOTIDE SEQUENCE [LARGE SCALE GENOMIC DNA]</scope>
    <source>
        <strain evidence="2 3">ZYX-F-186</strain>
    </source>
</reference>
<name>A0ABU0ZMI0_9ACTN</name>
<keyword evidence="1" id="KW-0472">Membrane</keyword>
<feature type="transmembrane region" description="Helical" evidence="1">
    <location>
        <begin position="179"/>
        <end position="212"/>
    </location>
</feature>
<feature type="transmembrane region" description="Helical" evidence="1">
    <location>
        <begin position="64"/>
        <end position="87"/>
    </location>
</feature>
<dbReference type="Proteomes" id="UP001230908">
    <property type="component" value="Unassembled WGS sequence"/>
</dbReference>
<sequence length="221" mass="22356">MTEKITIETLDEPATTRRPAHVLRPGFGLLAAGAGAEAVARVLYVPWWDDADRYIGDIVAHRGVHLTGAVLSFAAAIVITVAISRLWAAANTNRTTGTALTAALLFPVGLAAGAAIAFLTGSFAADADRAAAVATWQDAWTSAGADLGWWTAMLGALALTVAVTGLARRRTVPRIPAALIGLGALATAVTSAGPVTAILVTAALLLVAGAGWAAAKATVAQ</sequence>
<evidence type="ECO:0000313" key="2">
    <source>
        <dbReference type="EMBL" id="MDQ7907599.1"/>
    </source>
</evidence>
<keyword evidence="3" id="KW-1185">Reference proteome</keyword>
<feature type="transmembrane region" description="Helical" evidence="1">
    <location>
        <begin position="147"/>
        <end position="167"/>
    </location>
</feature>
<proteinExistence type="predicted"/>
<organism evidence="2 3">
    <name type="scientific">Phytohabitans maris</name>
    <dbReference type="NCBI Taxonomy" id="3071409"/>
    <lineage>
        <taxon>Bacteria</taxon>
        <taxon>Bacillati</taxon>
        <taxon>Actinomycetota</taxon>
        <taxon>Actinomycetes</taxon>
        <taxon>Micromonosporales</taxon>
        <taxon>Micromonosporaceae</taxon>
    </lineage>
</organism>
<feature type="transmembrane region" description="Helical" evidence="1">
    <location>
        <begin position="27"/>
        <end position="44"/>
    </location>
</feature>
<feature type="transmembrane region" description="Helical" evidence="1">
    <location>
        <begin position="99"/>
        <end position="119"/>
    </location>
</feature>
<dbReference type="RefSeq" id="WP_308714876.1">
    <property type="nucleotide sequence ID" value="NZ_JAVHUY010000023.1"/>
</dbReference>
<accession>A0ABU0ZMI0</accession>
<dbReference type="EMBL" id="JAVHUY010000023">
    <property type="protein sequence ID" value="MDQ7907599.1"/>
    <property type="molecule type" value="Genomic_DNA"/>
</dbReference>
<keyword evidence="1" id="KW-1133">Transmembrane helix</keyword>
<comment type="caution">
    <text evidence="2">The sequence shown here is derived from an EMBL/GenBank/DDBJ whole genome shotgun (WGS) entry which is preliminary data.</text>
</comment>
<protein>
    <submittedName>
        <fullName evidence="2">Uncharacterized protein</fullName>
    </submittedName>
</protein>
<gene>
    <name evidence="2" type="ORF">RB614_24055</name>
</gene>